<dbReference type="InterPro" id="IPR017978">
    <property type="entry name" value="GPCR_3_C"/>
</dbReference>
<dbReference type="RefSeq" id="XP_040742635.1">
    <property type="nucleotide sequence ID" value="XM_040890460.1"/>
</dbReference>
<dbReference type="AlphaFoldDB" id="A0A1Y1W5P5"/>
<dbReference type="EMBL" id="MCFD01000009">
    <property type="protein sequence ID" value="ORX68853.1"/>
    <property type="molecule type" value="Genomic_DNA"/>
</dbReference>
<dbReference type="GeneID" id="63807108"/>
<evidence type="ECO:0000256" key="4">
    <source>
        <dbReference type="ARBA" id="ARBA00023136"/>
    </source>
</evidence>
<feature type="transmembrane region" description="Helical" evidence="5">
    <location>
        <begin position="50"/>
        <end position="67"/>
    </location>
</feature>
<feature type="domain" description="G-protein coupled receptors family 3 profile" evidence="6">
    <location>
        <begin position="19"/>
        <end position="221"/>
    </location>
</feature>
<evidence type="ECO:0000256" key="2">
    <source>
        <dbReference type="ARBA" id="ARBA00022692"/>
    </source>
</evidence>
<evidence type="ECO:0000256" key="3">
    <source>
        <dbReference type="ARBA" id="ARBA00022989"/>
    </source>
</evidence>
<accession>A0A1Y1W5P5</accession>
<evidence type="ECO:0000256" key="5">
    <source>
        <dbReference type="SAM" id="Phobius"/>
    </source>
</evidence>
<dbReference type="Pfam" id="PF00003">
    <property type="entry name" value="7tm_3"/>
    <property type="match status" value="1"/>
</dbReference>
<keyword evidence="4 5" id="KW-0472">Membrane</keyword>
<feature type="transmembrane region" description="Helical" evidence="5">
    <location>
        <begin position="87"/>
        <end position="113"/>
    </location>
</feature>
<evidence type="ECO:0000256" key="1">
    <source>
        <dbReference type="ARBA" id="ARBA00004141"/>
    </source>
</evidence>
<protein>
    <recommendedName>
        <fullName evidence="6">G-protein coupled receptors family 3 profile domain-containing protein</fullName>
    </recommendedName>
</protein>
<comment type="caution">
    <text evidence="7">The sequence shown here is derived from an EMBL/GenBank/DDBJ whole genome shotgun (WGS) entry which is preliminary data.</text>
</comment>
<evidence type="ECO:0000259" key="6">
    <source>
        <dbReference type="Pfam" id="PF00003"/>
    </source>
</evidence>
<gene>
    <name evidence="7" type="ORF">DL89DRAFT_294036</name>
</gene>
<name>A0A1Y1W5P5_9FUNG</name>
<feature type="transmembrane region" description="Helical" evidence="5">
    <location>
        <begin position="125"/>
        <end position="144"/>
    </location>
</feature>
<feature type="transmembrane region" description="Helical" evidence="5">
    <location>
        <begin position="204"/>
        <end position="224"/>
    </location>
</feature>
<sequence>MAAQIGYHLDPIGKHDLAVICVFSAIYALDLLAVLYLIRNRNYPSLKSKSPGILVAAYFSSILWFVGDIQVNGLVHLHGTPLTNCKLFGVWLRIILGVCTVSSLVALRAYSLFRVFKQNRPFKGLGMYIPFIIYSIWLVSYGIVSQVLAPSITIKYMDILDVCVYTHAYKASLFIFLWITWLYVAAVNWKIRNIKSSFNESREMGFSCAVVFAVLTFTTVLKYVRPAYLFDRKLRLVTTSLDHIAVNLVWWRLAGVPLVNCMLRQKQYLHYWTNKLSEDGLQQKYDVGSYVISNSSILYSEKLSQIGSYRAGQSKFEHESRPDSPIAWSSHNISSPEVGNYTTAEPTKPATAATLVDSSLPPNALFDLRKTDPRKTIRRKEHLRHASAAKDQVFLPVRPMSPSPVYPNISPPPSAYRLTDRTPGFVYMWGQDSDNASLEYLQAGRRLI</sequence>
<feature type="transmembrane region" description="Helical" evidence="5">
    <location>
        <begin position="17"/>
        <end position="38"/>
    </location>
</feature>
<dbReference type="GO" id="GO:0004930">
    <property type="term" value="F:G protein-coupled receptor activity"/>
    <property type="evidence" value="ECO:0007669"/>
    <property type="project" value="InterPro"/>
</dbReference>
<keyword evidence="2 5" id="KW-0812">Transmembrane</keyword>
<feature type="transmembrane region" description="Helical" evidence="5">
    <location>
        <begin position="164"/>
        <end position="184"/>
    </location>
</feature>
<comment type="subcellular location">
    <subcellularLocation>
        <location evidence="1">Membrane</location>
        <topology evidence="1">Multi-pass membrane protein</topology>
    </subcellularLocation>
</comment>
<keyword evidence="8" id="KW-1185">Reference proteome</keyword>
<keyword evidence="3 5" id="KW-1133">Transmembrane helix</keyword>
<evidence type="ECO:0000313" key="8">
    <source>
        <dbReference type="Proteomes" id="UP000193922"/>
    </source>
</evidence>
<proteinExistence type="predicted"/>
<dbReference type="Proteomes" id="UP000193922">
    <property type="component" value="Unassembled WGS sequence"/>
</dbReference>
<evidence type="ECO:0000313" key="7">
    <source>
        <dbReference type="EMBL" id="ORX68853.1"/>
    </source>
</evidence>
<reference evidence="7 8" key="1">
    <citation type="submission" date="2016-07" db="EMBL/GenBank/DDBJ databases">
        <title>Pervasive Adenine N6-methylation of Active Genes in Fungi.</title>
        <authorList>
            <consortium name="DOE Joint Genome Institute"/>
            <person name="Mondo S.J."/>
            <person name="Dannebaum R.O."/>
            <person name="Kuo R.C."/>
            <person name="Labutti K."/>
            <person name="Haridas S."/>
            <person name="Kuo A."/>
            <person name="Salamov A."/>
            <person name="Ahrendt S.R."/>
            <person name="Lipzen A."/>
            <person name="Sullivan W."/>
            <person name="Andreopoulos W.B."/>
            <person name="Clum A."/>
            <person name="Lindquist E."/>
            <person name="Daum C."/>
            <person name="Ramamoorthy G.K."/>
            <person name="Gryganskyi A."/>
            <person name="Culley D."/>
            <person name="Magnuson J.K."/>
            <person name="James T.Y."/>
            <person name="O'Malley M.A."/>
            <person name="Stajich J.E."/>
            <person name="Spatafora J.W."/>
            <person name="Visel A."/>
            <person name="Grigoriev I.V."/>
        </authorList>
    </citation>
    <scope>NUCLEOTIDE SEQUENCE [LARGE SCALE GENOMIC DNA]</scope>
    <source>
        <strain evidence="7 8">ATCC 12442</strain>
    </source>
</reference>
<dbReference type="OrthoDB" id="5548522at2759"/>
<organism evidence="7 8">
    <name type="scientific">Linderina pennispora</name>
    <dbReference type="NCBI Taxonomy" id="61395"/>
    <lineage>
        <taxon>Eukaryota</taxon>
        <taxon>Fungi</taxon>
        <taxon>Fungi incertae sedis</taxon>
        <taxon>Zoopagomycota</taxon>
        <taxon>Kickxellomycotina</taxon>
        <taxon>Kickxellomycetes</taxon>
        <taxon>Kickxellales</taxon>
        <taxon>Kickxellaceae</taxon>
        <taxon>Linderina</taxon>
    </lineage>
</organism>
<dbReference type="GO" id="GO:0016020">
    <property type="term" value="C:membrane"/>
    <property type="evidence" value="ECO:0007669"/>
    <property type="project" value="UniProtKB-SubCell"/>
</dbReference>